<organism evidence="1 2">
    <name type="scientific">Elysia crispata</name>
    <name type="common">lettuce slug</name>
    <dbReference type="NCBI Taxonomy" id="231223"/>
    <lineage>
        <taxon>Eukaryota</taxon>
        <taxon>Metazoa</taxon>
        <taxon>Spiralia</taxon>
        <taxon>Lophotrochozoa</taxon>
        <taxon>Mollusca</taxon>
        <taxon>Gastropoda</taxon>
        <taxon>Heterobranchia</taxon>
        <taxon>Euthyneura</taxon>
        <taxon>Panpulmonata</taxon>
        <taxon>Sacoglossa</taxon>
        <taxon>Placobranchoidea</taxon>
        <taxon>Plakobranchidae</taxon>
        <taxon>Elysia</taxon>
    </lineage>
</organism>
<accession>A0AAE0ZDF9</accession>
<dbReference type="AlphaFoldDB" id="A0AAE0ZDF9"/>
<keyword evidence="2" id="KW-1185">Reference proteome</keyword>
<reference evidence="1" key="1">
    <citation type="journal article" date="2023" name="G3 (Bethesda)">
        <title>A reference genome for the long-term kleptoplast-retaining sea slug Elysia crispata morphotype clarki.</title>
        <authorList>
            <person name="Eastman K.E."/>
            <person name="Pendleton A.L."/>
            <person name="Shaikh M.A."/>
            <person name="Suttiyut T."/>
            <person name="Ogas R."/>
            <person name="Tomko P."/>
            <person name="Gavelis G."/>
            <person name="Widhalm J.R."/>
            <person name="Wisecaver J.H."/>
        </authorList>
    </citation>
    <scope>NUCLEOTIDE SEQUENCE</scope>
    <source>
        <strain evidence="1">ECLA1</strain>
    </source>
</reference>
<feature type="non-terminal residue" evidence="1">
    <location>
        <position position="1"/>
    </location>
</feature>
<protein>
    <submittedName>
        <fullName evidence="1">Uncharacterized protein</fullName>
    </submittedName>
</protein>
<comment type="caution">
    <text evidence="1">The sequence shown here is derived from an EMBL/GenBank/DDBJ whole genome shotgun (WGS) entry which is preliminary data.</text>
</comment>
<proteinExistence type="predicted"/>
<evidence type="ECO:0000313" key="1">
    <source>
        <dbReference type="EMBL" id="KAK3766706.1"/>
    </source>
</evidence>
<sequence>GHLPGEQLEDTNTTGPWDIYQENSFRTQTRQDLGTYVPGEQLEDTDTTGPWDIYQENSLKTQTRQDLGTFTRRTA</sequence>
<name>A0AAE0ZDF9_9GAST</name>
<dbReference type="Proteomes" id="UP001283361">
    <property type="component" value="Unassembled WGS sequence"/>
</dbReference>
<dbReference type="EMBL" id="JAWDGP010004202">
    <property type="protein sequence ID" value="KAK3766706.1"/>
    <property type="molecule type" value="Genomic_DNA"/>
</dbReference>
<gene>
    <name evidence="1" type="ORF">RRG08_046003</name>
</gene>
<evidence type="ECO:0000313" key="2">
    <source>
        <dbReference type="Proteomes" id="UP001283361"/>
    </source>
</evidence>